<reference evidence="2" key="2">
    <citation type="submission" date="2018-10" db="EMBL/GenBank/DDBJ databases">
        <title>Occurrence and molecular characterization of two trichovirus from peach in Mexico.</title>
        <authorList>
            <person name="De La Torre-Almaraz R."/>
            <person name="Sanchez-Navarro J.A."/>
            <person name="Pallas V."/>
        </authorList>
    </citation>
    <scope>NUCLEOTIDE SEQUENCE</scope>
    <source>
        <strain evidence="2">Trichomex_1</strain>
    </source>
</reference>
<dbReference type="InterPro" id="IPR001815">
    <property type="entry name" value="Trichovirus_mp"/>
</dbReference>
<dbReference type="PRINTS" id="PR00995">
    <property type="entry name" value="CAPILLOPTASE"/>
</dbReference>
<sequence length="422" mass="47213">MALMMRAHRSKIAEGDIPISGVKSSKIYSDVTPFKRASDLMIHWSEFAFKIMPDDIGEGGFRLMSVPVIPKSEVDAIRRERGSANYAHWGALSISIDALFKKQSGVTGRCVVFDKRWDNCKQAVLQTFEFSLDSGSATMITSPNFSVSLDDPNINDSLCVVVVFNDLNFKKESYPVSVHVGHMCRFFDSFLSSEAFKNESNVYLESSGADLLSYKAFGFGEDEEVERLFSFAEVVPTEAINVNVRELPGTVSNLFRKKRVKQFSYGSASDPRRRKGKRFAGVKFPAIDCEQENKFEKPGRNFESAGAHRLREEIRGKPRNSFCKSEVRENVGKIEPSDEDTDRFDQLSVSSESSFAQPIRAGKEADTEINLCKYSNSRDIGLNGIYFNHSGSKELDGSGSAGVLQSEDDCWVDQTFRVNKRG</sequence>
<dbReference type="EMBL" id="MK012335">
    <property type="protein sequence ID" value="QDR50345.1"/>
    <property type="molecule type" value="Genomic_RNA"/>
</dbReference>
<dbReference type="InterPro" id="IPR028919">
    <property type="entry name" value="Viral_movement"/>
</dbReference>
<dbReference type="Pfam" id="PF01107">
    <property type="entry name" value="MP"/>
    <property type="match status" value="1"/>
</dbReference>
<dbReference type="GO" id="GO:0006508">
    <property type="term" value="P:proteolysis"/>
    <property type="evidence" value="ECO:0007669"/>
    <property type="project" value="InterPro"/>
</dbReference>
<proteinExistence type="predicted"/>
<accession>A0A3S7JLW1</accession>
<protein>
    <submittedName>
        <fullName evidence="1">Movement protein</fullName>
    </submittedName>
</protein>
<evidence type="ECO:0000313" key="2">
    <source>
        <dbReference type="EMBL" id="QDR50345.1"/>
    </source>
</evidence>
<evidence type="ECO:0000313" key="1">
    <source>
        <dbReference type="EMBL" id="AWD93612.1"/>
    </source>
</evidence>
<gene>
    <name evidence="1" type="primary">MP</name>
</gene>
<reference evidence="1" key="1">
    <citation type="submission" date="2017-03" db="EMBL/GenBank/DDBJ databases">
        <title>Isolation of several viruses from Peach (Prunus domestica) in Mexico.</title>
        <authorList>
            <person name="De La Torre Almaraz R."/>
            <person name="Sanchez Navarro J."/>
            <person name="Pallas V."/>
        </authorList>
    </citation>
    <scope>NUCLEOTIDE SEQUENCE</scope>
    <source>
        <strain evidence="1">DurazMex1</strain>
    </source>
</reference>
<dbReference type="EMBL" id="KY795997">
    <property type="protein sequence ID" value="AWD93612.1"/>
    <property type="molecule type" value="Genomic_RNA"/>
</dbReference>
<organism evidence="1">
    <name type="scientific">Peach mosaic virus</name>
    <dbReference type="NCBI Taxonomy" id="183585"/>
    <lineage>
        <taxon>Viruses</taxon>
        <taxon>Riboviria</taxon>
        <taxon>Orthornavirae</taxon>
        <taxon>Kitrinoviricota</taxon>
        <taxon>Alsuviricetes</taxon>
        <taxon>Tymovirales</taxon>
        <taxon>Betaflexiviridae</taxon>
        <taxon>Trivirinae</taxon>
        <taxon>Trichovirus</taxon>
        <taxon>Trichovirus persicae</taxon>
    </lineage>
</organism>
<dbReference type="GO" id="GO:0004252">
    <property type="term" value="F:serine-type endopeptidase activity"/>
    <property type="evidence" value="ECO:0007669"/>
    <property type="project" value="InterPro"/>
</dbReference>
<name>A0A3S7JLW1_9VIRU</name>